<reference evidence="3" key="1">
    <citation type="submission" date="2017-01" db="EMBL/GenBank/DDBJ databases">
        <authorList>
            <person name="Varghese N."/>
            <person name="Submissions S."/>
        </authorList>
    </citation>
    <scope>NUCLEOTIDE SEQUENCE [LARGE SCALE GENOMIC DNA]</scope>
    <source>
        <strain evidence="3">MNA4</strain>
    </source>
</reference>
<name>A0A1U7PSW1_9BACI</name>
<keyword evidence="3" id="KW-1185">Reference proteome</keyword>
<evidence type="ECO:0000313" key="3">
    <source>
        <dbReference type="Proteomes" id="UP000187550"/>
    </source>
</evidence>
<dbReference type="RefSeq" id="WP_076759431.1">
    <property type="nucleotide sequence ID" value="NZ_FTPL01000004.1"/>
</dbReference>
<evidence type="ECO:0000259" key="1">
    <source>
        <dbReference type="Pfam" id="PF14024"/>
    </source>
</evidence>
<dbReference type="Pfam" id="PF14024">
    <property type="entry name" value="DUF4240"/>
    <property type="match status" value="1"/>
</dbReference>
<dbReference type="Proteomes" id="UP000187550">
    <property type="component" value="Unassembled WGS sequence"/>
</dbReference>
<dbReference type="EMBL" id="FTPL01000004">
    <property type="protein sequence ID" value="SIT91084.1"/>
    <property type="molecule type" value="Genomic_DNA"/>
</dbReference>
<dbReference type="OrthoDB" id="6200718at2"/>
<dbReference type="InterPro" id="IPR025334">
    <property type="entry name" value="DUF4240"/>
</dbReference>
<protein>
    <recommendedName>
        <fullName evidence="1">DUF4240 domain-containing protein</fullName>
    </recommendedName>
</protein>
<evidence type="ECO:0000313" key="2">
    <source>
        <dbReference type="EMBL" id="SIT91084.1"/>
    </source>
</evidence>
<feature type="domain" description="DUF4240" evidence="1">
    <location>
        <begin position="1"/>
        <end position="124"/>
    </location>
</feature>
<dbReference type="STRING" id="550447.SAMN05428946_2587"/>
<accession>A0A1U7PSW1</accession>
<organism evidence="2 3">
    <name type="scientific">Edaphobacillus lindanitolerans</name>
    <dbReference type="NCBI Taxonomy" id="550447"/>
    <lineage>
        <taxon>Bacteria</taxon>
        <taxon>Bacillati</taxon>
        <taxon>Bacillota</taxon>
        <taxon>Bacilli</taxon>
        <taxon>Bacillales</taxon>
        <taxon>Bacillaceae</taxon>
        <taxon>Edaphobacillus</taxon>
    </lineage>
</organism>
<proteinExistence type="predicted"/>
<sequence length="182" mass="21254">MDKTKFWNLIEQSRRSGEQAEWLLEKLSQESLEDVLDFEWILQGLMQESYQSRLWGAAYVLMGGCSDDTFDYFRGWLIGQGETVYERVVNDPEYLAEYIDEDNLDDEGYPQNEELISAGADAYTLIKTGDTEWDDEAYDELLDQLAGRGLPAEPEIEFDWEEDDLEEMFPKLWERFGEEPLG</sequence>
<dbReference type="AlphaFoldDB" id="A0A1U7PSW1"/>
<gene>
    <name evidence="2" type="ORF">SAMN05428946_2587</name>
</gene>